<dbReference type="AlphaFoldDB" id="A0A7Y7IK95"/>
<evidence type="ECO:0000313" key="2">
    <source>
        <dbReference type="Proteomes" id="UP000543556"/>
    </source>
</evidence>
<protein>
    <submittedName>
        <fullName evidence="1">YqgQ family protein</fullName>
    </submittedName>
</protein>
<dbReference type="RefSeq" id="WP_176636695.1">
    <property type="nucleotide sequence ID" value="NZ_JAAMFM010000051.1"/>
</dbReference>
<reference evidence="1 2" key="1">
    <citation type="submission" date="2020-02" db="EMBL/GenBank/DDBJ databases">
        <title>Genome sequence of strain AETb3-4.</title>
        <authorList>
            <person name="Gao J."/>
            <person name="Zhang X."/>
        </authorList>
    </citation>
    <scope>NUCLEOTIDE SEQUENCE [LARGE SCALE GENOMIC DNA]</scope>
    <source>
        <strain evidence="1 2">AETb3-4</strain>
    </source>
</reference>
<accession>A0A7Y7IK95</accession>
<dbReference type="Proteomes" id="UP000543556">
    <property type="component" value="Unassembled WGS sequence"/>
</dbReference>
<comment type="caution">
    <text evidence="1">The sequence shown here is derived from an EMBL/GenBank/DDBJ whole genome shotgun (WGS) entry which is preliminary data.</text>
</comment>
<dbReference type="EMBL" id="JAAMFM010000051">
    <property type="protein sequence ID" value="NVM96994.1"/>
    <property type="molecule type" value="Genomic_DNA"/>
</dbReference>
<name>A0A7Y7IK95_9MICC</name>
<sequence length="73" mass="7709">MGFTLPLAARTGDKLWDLELFAQELTHLGEAGGGRPPADLSHTAGVIGNEILDILRGRQRSGRLDFGPAAPAD</sequence>
<keyword evidence="2" id="KW-1185">Reference proteome</keyword>
<gene>
    <name evidence="1" type="ORF">G6034_19195</name>
</gene>
<organism evidence="1 2">
    <name type="scientific">Arthrobacter wenxiniae</name>
    <dbReference type="NCBI Taxonomy" id="2713570"/>
    <lineage>
        <taxon>Bacteria</taxon>
        <taxon>Bacillati</taxon>
        <taxon>Actinomycetota</taxon>
        <taxon>Actinomycetes</taxon>
        <taxon>Micrococcales</taxon>
        <taxon>Micrococcaceae</taxon>
        <taxon>Arthrobacter</taxon>
    </lineage>
</organism>
<proteinExistence type="predicted"/>
<evidence type="ECO:0000313" key="1">
    <source>
        <dbReference type="EMBL" id="NVM96994.1"/>
    </source>
</evidence>